<dbReference type="Proteomes" id="UP000050761">
    <property type="component" value="Unassembled WGS sequence"/>
</dbReference>
<keyword evidence="2" id="KW-1185">Reference proteome</keyword>
<evidence type="ECO:0000313" key="3">
    <source>
        <dbReference type="WBParaSite" id="HPBE_0001104501-mRNA-1"/>
    </source>
</evidence>
<accession>A0A183FST1</accession>
<reference evidence="1 2" key="1">
    <citation type="submission" date="2018-11" db="EMBL/GenBank/DDBJ databases">
        <authorList>
            <consortium name="Pathogen Informatics"/>
        </authorList>
    </citation>
    <scope>NUCLEOTIDE SEQUENCE [LARGE SCALE GENOMIC DNA]</scope>
</reference>
<protein>
    <submittedName>
        <fullName evidence="3">Phosphopyruvate hydratase</fullName>
    </submittedName>
</protein>
<name>A0A183FST1_HELPZ</name>
<dbReference type="AlphaFoldDB" id="A0A183FST1"/>
<evidence type="ECO:0000313" key="2">
    <source>
        <dbReference type="Proteomes" id="UP000050761"/>
    </source>
</evidence>
<reference evidence="3" key="2">
    <citation type="submission" date="2019-09" db="UniProtKB">
        <authorList>
            <consortium name="WormBaseParasite"/>
        </authorList>
    </citation>
    <scope>IDENTIFICATION</scope>
</reference>
<organism evidence="2 3">
    <name type="scientific">Heligmosomoides polygyrus</name>
    <name type="common">Parasitic roundworm</name>
    <dbReference type="NCBI Taxonomy" id="6339"/>
    <lineage>
        <taxon>Eukaryota</taxon>
        <taxon>Metazoa</taxon>
        <taxon>Ecdysozoa</taxon>
        <taxon>Nematoda</taxon>
        <taxon>Chromadorea</taxon>
        <taxon>Rhabditida</taxon>
        <taxon>Rhabditina</taxon>
        <taxon>Rhabditomorpha</taxon>
        <taxon>Strongyloidea</taxon>
        <taxon>Heligmosomidae</taxon>
        <taxon>Heligmosomoides</taxon>
    </lineage>
</organism>
<dbReference type="WBParaSite" id="HPBE_0001104501-mRNA-1">
    <property type="protein sequence ID" value="HPBE_0001104501-mRNA-1"/>
    <property type="gene ID" value="HPBE_0001104501"/>
</dbReference>
<sequence length="47" mass="5135">MHCTQQLLWLDDMKAVTAGVCSSYAIAPSFVDVRGSETMSAKTSKIR</sequence>
<evidence type="ECO:0000313" key="1">
    <source>
        <dbReference type="EMBL" id="VDO87259.1"/>
    </source>
</evidence>
<dbReference type="EMBL" id="UZAH01026967">
    <property type="protein sequence ID" value="VDO87259.1"/>
    <property type="molecule type" value="Genomic_DNA"/>
</dbReference>
<proteinExistence type="predicted"/>
<accession>A0A3P7ZAK9</accession>
<gene>
    <name evidence="1" type="ORF">HPBE_LOCUS11046</name>
</gene>